<comment type="caution">
    <text evidence="2">The sequence shown here is derived from an EMBL/GenBank/DDBJ whole genome shotgun (WGS) entry which is preliminary data.</text>
</comment>
<accession>A0AAV6LGK1</accession>
<dbReference type="Proteomes" id="UP000823749">
    <property type="component" value="Chromosome 1"/>
</dbReference>
<protein>
    <submittedName>
        <fullName evidence="2">Uncharacterized protein</fullName>
    </submittedName>
</protein>
<gene>
    <name evidence="2" type="ORF">RHGRI_000149</name>
</gene>
<dbReference type="EMBL" id="JACTNZ010000001">
    <property type="protein sequence ID" value="KAG5563854.1"/>
    <property type="molecule type" value="Genomic_DNA"/>
</dbReference>
<feature type="compositionally biased region" description="Polar residues" evidence="1">
    <location>
        <begin position="133"/>
        <end position="143"/>
    </location>
</feature>
<evidence type="ECO:0000313" key="2">
    <source>
        <dbReference type="EMBL" id="KAG5563854.1"/>
    </source>
</evidence>
<evidence type="ECO:0000313" key="3">
    <source>
        <dbReference type="Proteomes" id="UP000823749"/>
    </source>
</evidence>
<feature type="region of interest" description="Disordered" evidence="1">
    <location>
        <begin position="131"/>
        <end position="152"/>
    </location>
</feature>
<organism evidence="2 3">
    <name type="scientific">Rhododendron griersonianum</name>
    <dbReference type="NCBI Taxonomy" id="479676"/>
    <lineage>
        <taxon>Eukaryota</taxon>
        <taxon>Viridiplantae</taxon>
        <taxon>Streptophyta</taxon>
        <taxon>Embryophyta</taxon>
        <taxon>Tracheophyta</taxon>
        <taxon>Spermatophyta</taxon>
        <taxon>Magnoliopsida</taxon>
        <taxon>eudicotyledons</taxon>
        <taxon>Gunneridae</taxon>
        <taxon>Pentapetalae</taxon>
        <taxon>asterids</taxon>
        <taxon>Ericales</taxon>
        <taxon>Ericaceae</taxon>
        <taxon>Ericoideae</taxon>
        <taxon>Rhodoreae</taxon>
        <taxon>Rhododendron</taxon>
    </lineage>
</organism>
<evidence type="ECO:0000256" key="1">
    <source>
        <dbReference type="SAM" id="MobiDB-lite"/>
    </source>
</evidence>
<dbReference type="AlphaFoldDB" id="A0AAV6LGK1"/>
<name>A0AAV6LGK1_9ERIC</name>
<reference evidence="2" key="1">
    <citation type="submission" date="2020-08" db="EMBL/GenBank/DDBJ databases">
        <title>Plant Genome Project.</title>
        <authorList>
            <person name="Zhang R.-G."/>
        </authorList>
    </citation>
    <scope>NUCLEOTIDE SEQUENCE</scope>
    <source>
        <strain evidence="2">WSP0</strain>
        <tissue evidence="2">Leaf</tissue>
    </source>
</reference>
<proteinExistence type="predicted"/>
<keyword evidence="3" id="KW-1185">Reference proteome</keyword>
<sequence>MMRCLPEVSSVSIQNLPNKLPSTSHSKFPTPSTRIATEEEESTVPIEVPQPDCQRTLSSIILTSDIIIKGIEWVVGFMEDIHMWQGCWCGEKSLKEACKDLHGNIDRLGMHITTEKVWDVALNGCGKMKMNTDDSAQGSSSQAGFRGVNREE</sequence>